<sequence length="221" mass="24187">MTASFGLDHLSGRIAAVIARAASPRAIESAVVDLLLATDAQDLPRETHTQLHERAIAHHQVPIDGARLAHGLVNELAHREQREPLVLHRKHPVKAPEVLGCLRSGSGGCPAMRQQLSDVVGSMDCGNRVRTSFRGLAWMRRARADARPYPGINGRNTPGLKGVRLQKNQRRAPARVAAKPAWARGPVAVAARRWRSPEIASRSRCRCHGAMRHTLTNRPAD</sequence>
<organism evidence="1 2">
    <name type="scientific">Paraburkholderia tuberum</name>
    <dbReference type="NCBI Taxonomy" id="157910"/>
    <lineage>
        <taxon>Bacteria</taxon>
        <taxon>Pseudomonadati</taxon>
        <taxon>Pseudomonadota</taxon>
        <taxon>Betaproteobacteria</taxon>
        <taxon>Burkholderiales</taxon>
        <taxon>Burkholderiaceae</taxon>
        <taxon>Paraburkholderia</taxon>
    </lineage>
</organism>
<dbReference type="EMBL" id="FNKX01000005">
    <property type="protein sequence ID" value="SDR62491.1"/>
    <property type="molecule type" value="Genomic_DNA"/>
</dbReference>
<evidence type="ECO:0000313" key="2">
    <source>
        <dbReference type="Proteomes" id="UP000199365"/>
    </source>
</evidence>
<reference evidence="2" key="1">
    <citation type="submission" date="2016-10" db="EMBL/GenBank/DDBJ databases">
        <authorList>
            <person name="Varghese N."/>
            <person name="Submissions S."/>
        </authorList>
    </citation>
    <scope>NUCLEOTIDE SEQUENCE [LARGE SCALE GENOMIC DNA]</scope>
    <source>
        <strain evidence="2">DUS833</strain>
    </source>
</reference>
<keyword evidence="2" id="KW-1185">Reference proteome</keyword>
<name>A0A1H1KJF2_9BURK</name>
<accession>A0A1H1KJF2</accession>
<proteinExistence type="predicted"/>
<gene>
    <name evidence="1" type="ORF">SAMN05445850_8221</name>
</gene>
<dbReference type="AlphaFoldDB" id="A0A1H1KJF2"/>
<dbReference type="Proteomes" id="UP000199365">
    <property type="component" value="Unassembled WGS sequence"/>
</dbReference>
<evidence type="ECO:0000313" key="1">
    <source>
        <dbReference type="EMBL" id="SDR62491.1"/>
    </source>
</evidence>
<protein>
    <submittedName>
        <fullName evidence="1">Uncharacterized protein</fullName>
    </submittedName>
</protein>